<gene>
    <name evidence="3" type="ORF">A4X03_0g1804</name>
</gene>
<evidence type="ECO:0008006" key="5">
    <source>
        <dbReference type="Google" id="ProtNLM"/>
    </source>
</evidence>
<feature type="transmembrane region" description="Helical" evidence="2">
    <location>
        <begin position="87"/>
        <end position="105"/>
    </location>
</feature>
<keyword evidence="2" id="KW-0812">Transmembrane</keyword>
<evidence type="ECO:0000313" key="4">
    <source>
        <dbReference type="Proteomes" id="UP000077671"/>
    </source>
</evidence>
<reference evidence="3" key="2">
    <citation type="journal article" date="2019" name="IMA Fungus">
        <title>Genome sequencing and comparison of five Tilletia species to identify candidate genes for the detection of regulated species infecting wheat.</title>
        <authorList>
            <person name="Nguyen H.D.T."/>
            <person name="Sultana T."/>
            <person name="Kesanakurti P."/>
            <person name="Hambleton S."/>
        </authorList>
    </citation>
    <scope>NUCLEOTIDE SEQUENCE</scope>
    <source>
        <strain evidence="3">DAOMC 238032</strain>
    </source>
</reference>
<evidence type="ECO:0000256" key="2">
    <source>
        <dbReference type="SAM" id="Phobius"/>
    </source>
</evidence>
<dbReference type="InterPro" id="IPR019727">
    <property type="entry name" value="ATP_synth_F0_fsu_mt_fun"/>
</dbReference>
<comment type="caution">
    <text evidence="3">The sequence shown here is derived from an EMBL/GenBank/DDBJ whole genome shotgun (WGS) entry which is preliminary data.</text>
</comment>
<sequence length="119" mass="12159">MIGRQITSTVARAGARSASTSASASASSSTLPIPPKIATPQSVGGAGGNSARMESVVSFYKALPKGEAPAKRGGGIKARFFDGKNASGAPLVATIGAMLLLGYTIDYNMHLKHHKNAHH</sequence>
<feature type="region of interest" description="Disordered" evidence="1">
    <location>
        <begin position="1"/>
        <end position="50"/>
    </location>
</feature>
<accession>A0A177UWI9</accession>
<dbReference type="PANTHER" id="PTHR28161">
    <property type="entry name" value="ATP SYNTHASE SUBUNIT F, MITOCHONDRIAL"/>
    <property type="match status" value="1"/>
</dbReference>
<evidence type="ECO:0000313" key="3">
    <source>
        <dbReference type="EMBL" id="KAE8263266.1"/>
    </source>
</evidence>
<keyword evidence="2" id="KW-0472">Membrane</keyword>
<dbReference type="PANTHER" id="PTHR28161:SF1">
    <property type="entry name" value="ATP SYNTHASE SUBUNIT F, MITOCHONDRIAL"/>
    <property type="match status" value="1"/>
</dbReference>
<feature type="compositionally biased region" description="Low complexity" evidence="1">
    <location>
        <begin position="7"/>
        <end position="30"/>
    </location>
</feature>
<reference evidence="3" key="1">
    <citation type="submission" date="2016-04" db="EMBL/GenBank/DDBJ databases">
        <authorList>
            <person name="Nguyen H.D."/>
            <person name="Kesanakurti P."/>
            <person name="Cullis J."/>
            <person name="Levesque C.A."/>
            <person name="Hambleton S."/>
        </authorList>
    </citation>
    <scope>NUCLEOTIDE SEQUENCE</scope>
    <source>
        <strain evidence="3">DAOMC 238032</strain>
    </source>
</reference>
<evidence type="ECO:0000256" key="1">
    <source>
        <dbReference type="SAM" id="MobiDB-lite"/>
    </source>
</evidence>
<proteinExistence type="predicted"/>
<name>A0A177UWI9_9BASI</name>
<dbReference type="Proteomes" id="UP000077671">
    <property type="component" value="Unassembled WGS sequence"/>
</dbReference>
<dbReference type="AlphaFoldDB" id="A0A177UWI9"/>
<protein>
    <recommendedName>
        <fullName evidence="5">ATP synthase subunit f, mitochondrial</fullName>
    </recommendedName>
</protein>
<organism evidence="3 4">
    <name type="scientific">Tilletia caries</name>
    <name type="common">wheat bunt fungus</name>
    <dbReference type="NCBI Taxonomy" id="13290"/>
    <lineage>
        <taxon>Eukaryota</taxon>
        <taxon>Fungi</taxon>
        <taxon>Dikarya</taxon>
        <taxon>Basidiomycota</taxon>
        <taxon>Ustilaginomycotina</taxon>
        <taxon>Exobasidiomycetes</taxon>
        <taxon>Tilletiales</taxon>
        <taxon>Tilletiaceae</taxon>
        <taxon>Tilletia</taxon>
    </lineage>
</organism>
<dbReference type="Pfam" id="PF10791">
    <property type="entry name" value="F1F0-ATPsyn_F"/>
    <property type="match status" value="1"/>
</dbReference>
<dbReference type="GO" id="GO:0046933">
    <property type="term" value="F:proton-transporting ATP synthase activity, rotational mechanism"/>
    <property type="evidence" value="ECO:0007669"/>
    <property type="project" value="TreeGrafter"/>
</dbReference>
<keyword evidence="2" id="KW-1133">Transmembrane helix</keyword>
<dbReference type="EMBL" id="LWDD02000157">
    <property type="protein sequence ID" value="KAE8263266.1"/>
    <property type="molecule type" value="Genomic_DNA"/>
</dbReference>